<reference evidence="2 3" key="1">
    <citation type="submission" date="2016-10" db="EMBL/GenBank/DDBJ databases">
        <authorList>
            <person name="de Groot N.N."/>
        </authorList>
    </citation>
    <scope>NUCLEOTIDE SEQUENCE [LARGE SCALE GENOMIC DNA]</scope>
    <source>
        <strain evidence="2 3">DSM 20678</strain>
    </source>
</reference>
<feature type="transmembrane region" description="Helical" evidence="1">
    <location>
        <begin position="12"/>
        <end position="33"/>
    </location>
</feature>
<keyword evidence="1" id="KW-0472">Membrane</keyword>
<keyword evidence="3" id="KW-1185">Reference proteome</keyword>
<name>A0A1I5RVS4_9FIRM</name>
<gene>
    <name evidence="2" type="ORF">SAMN05444406_101129</name>
</gene>
<evidence type="ECO:0000313" key="2">
    <source>
        <dbReference type="EMBL" id="SFP62331.1"/>
    </source>
</evidence>
<dbReference type="AlphaFoldDB" id="A0A1I5RVS4"/>
<proteinExistence type="predicted"/>
<keyword evidence="1" id="KW-1133">Transmembrane helix</keyword>
<keyword evidence="1" id="KW-0812">Transmembrane</keyword>
<accession>A0A1I5RVS4</accession>
<organism evidence="2 3">
    <name type="scientific">Caldicoprobacter faecalis</name>
    <dbReference type="NCBI Taxonomy" id="937334"/>
    <lineage>
        <taxon>Bacteria</taxon>
        <taxon>Bacillati</taxon>
        <taxon>Bacillota</taxon>
        <taxon>Clostridia</taxon>
        <taxon>Caldicoprobacterales</taxon>
        <taxon>Caldicoprobacteraceae</taxon>
        <taxon>Caldicoprobacter</taxon>
    </lineage>
</organism>
<dbReference type="Proteomes" id="UP000198577">
    <property type="component" value="Unassembled WGS sequence"/>
</dbReference>
<evidence type="ECO:0000313" key="3">
    <source>
        <dbReference type="Proteomes" id="UP000198577"/>
    </source>
</evidence>
<sequence length="54" mass="6220">MPLPHRREVVLMMSVFEALSLMITFGLFIIALLEFLSKKKITTLLAQGGYKFFK</sequence>
<dbReference type="Pfam" id="PF16935">
    <property type="entry name" value="Hol_Tox"/>
    <property type="match status" value="1"/>
</dbReference>
<dbReference type="EMBL" id="FOXR01000001">
    <property type="protein sequence ID" value="SFP62331.1"/>
    <property type="molecule type" value="Genomic_DNA"/>
</dbReference>
<evidence type="ECO:0000256" key="1">
    <source>
        <dbReference type="SAM" id="Phobius"/>
    </source>
</evidence>
<dbReference type="InterPro" id="IPR031616">
    <property type="entry name" value="BsrE-like"/>
</dbReference>
<protein>
    <submittedName>
        <fullName evidence="2">Putative Holin-like Toxin (Hol-Tox)</fullName>
    </submittedName>
</protein>